<feature type="region of interest" description="Disordered" evidence="3">
    <location>
        <begin position="414"/>
        <end position="440"/>
    </location>
</feature>
<feature type="compositionally biased region" description="Polar residues" evidence="3">
    <location>
        <begin position="233"/>
        <end position="245"/>
    </location>
</feature>
<evidence type="ECO:0008006" key="6">
    <source>
        <dbReference type="Google" id="ProtNLM"/>
    </source>
</evidence>
<feature type="region of interest" description="Disordered" evidence="3">
    <location>
        <begin position="539"/>
        <end position="578"/>
    </location>
</feature>
<dbReference type="InterPro" id="IPR007587">
    <property type="entry name" value="SAPS"/>
</dbReference>
<feature type="compositionally biased region" description="Polar residues" evidence="3">
    <location>
        <begin position="210"/>
        <end position="224"/>
    </location>
</feature>
<organism evidence="4 5">
    <name type="scientific">Apophysomyces ossiformis</name>
    <dbReference type="NCBI Taxonomy" id="679940"/>
    <lineage>
        <taxon>Eukaryota</taxon>
        <taxon>Fungi</taxon>
        <taxon>Fungi incertae sedis</taxon>
        <taxon>Mucoromycota</taxon>
        <taxon>Mucoromycotina</taxon>
        <taxon>Mucoromycetes</taxon>
        <taxon>Mucorales</taxon>
        <taxon>Mucorineae</taxon>
        <taxon>Mucoraceae</taxon>
        <taxon>Apophysomyces</taxon>
    </lineage>
</organism>
<name>A0A8H7BQX2_9FUNG</name>
<protein>
    <recommendedName>
        <fullName evidence="6">Extragenic suppressor of kinetochore protein 1</fullName>
    </recommendedName>
</protein>
<dbReference type="PANTHER" id="PTHR12634:SF8">
    <property type="entry name" value="FIERY MOUNTAIN, ISOFORM D"/>
    <property type="match status" value="1"/>
</dbReference>
<accession>A0A8H7BQX2</accession>
<reference evidence="4" key="1">
    <citation type="submission" date="2020-01" db="EMBL/GenBank/DDBJ databases">
        <title>Genome Sequencing of Three Apophysomyces-Like Fungal Strains Confirms a Novel Fungal Genus in the Mucoromycota with divergent Burkholderia-like Endosymbiotic Bacteria.</title>
        <authorList>
            <person name="Stajich J.E."/>
            <person name="Macias A.M."/>
            <person name="Carter-House D."/>
            <person name="Lovett B."/>
            <person name="Kasson L.R."/>
            <person name="Berry K."/>
            <person name="Grigoriev I."/>
            <person name="Chang Y."/>
            <person name="Spatafora J."/>
            <person name="Kasson M.T."/>
        </authorList>
    </citation>
    <scope>NUCLEOTIDE SEQUENCE</scope>
    <source>
        <strain evidence="4">NRRL A-21654</strain>
    </source>
</reference>
<dbReference type="AlphaFoldDB" id="A0A8H7BQX2"/>
<evidence type="ECO:0000313" key="4">
    <source>
        <dbReference type="EMBL" id="KAF7726982.1"/>
    </source>
</evidence>
<feature type="compositionally biased region" description="Basic and acidic residues" evidence="3">
    <location>
        <begin position="547"/>
        <end position="564"/>
    </location>
</feature>
<feature type="compositionally biased region" description="Acidic residues" evidence="3">
    <location>
        <begin position="428"/>
        <end position="440"/>
    </location>
</feature>
<feature type="compositionally biased region" description="Polar residues" evidence="3">
    <location>
        <begin position="636"/>
        <end position="645"/>
    </location>
</feature>
<dbReference type="GO" id="GO:0019903">
    <property type="term" value="F:protein phosphatase binding"/>
    <property type="evidence" value="ECO:0007669"/>
    <property type="project" value="InterPro"/>
</dbReference>
<feature type="region of interest" description="Disordered" evidence="3">
    <location>
        <begin position="210"/>
        <end position="245"/>
    </location>
</feature>
<dbReference type="PANTHER" id="PTHR12634">
    <property type="entry name" value="SIT4 YEAST -ASSOCIATING PROTEIN-RELATED"/>
    <property type="match status" value="1"/>
</dbReference>
<comment type="caution">
    <text evidence="4">The sequence shown here is derived from an EMBL/GenBank/DDBJ whole genome shotgun (WGS) entry which is preliminary data.</text>
</comment>
<dbReference type="EMBL" id="JABAYA010000068">
    <property type="protein sequence ID" value="KAF7726982.1"/>
    <property type="molecule type" value="Genomic_DNA"/>
</dbReference>
<comment type="similarity">
    <text evidence="1">Belongs to the SAPS family.</text>
</comment>
<evidence type="ECO:0000256" key="2">
    <source>
        <dbReference type="ARBA" id="ARBA00023306"/>
    </source>
</evidence>
<gene>
    <name evidence="4" type="ORF">EC973_008177</name>
</gene>
<dbReference type="Pfam" id="PF04499">
    <property type="entry name" value="SAPS"/>
    <property type="match status" value="1"/>
</dbReference>
<sequence length="660" mass="73869">MLWLSDHGLLDDLVERLDPYLDSEEHSIAQQCICEIIRMSQTSLVESPSIGVNELITQLKSERVMKKLVSYMLDPNAPNSTSTLINGVTIIIDLIRHNNSDMDNDPMLNGVYGYQANTVASHPSVSLADMLRVLADRVSDFNNLLLNPKSVTGPASTTVGERTPLGFERLKICELFAELLHCSNMSNLNTVLAEQSEKKESENNVQDIHTNLSGDVTDNNTAKSANGEEDTINQHQSASNQDHSTTLPFKLNEDKILETKNSNCSNSAKKERSLPVGDYLKVKFVQFKVMPTCIDLFFGFPWNNFLHYVIYDMLHQVFNGRMDKGYNRNLAISIFKDGHLTDKMVEIQRLNDDECSKPKGMRLGCMGHLTFIADEVIKLLEGYPESIASEIKMDVDLERWNGYCNNELKETKERDRLPLGGARPSEGMEAEISDDEENEDVLNSTAAAQYSRYLVRRGADGTIDDEEGEEEGDNWISGSEAYSHDYDYDRGFTMDSRGGNNNDHIPAEHEIHNEEYLSDEEEEDVGEVTDWPRGFSHFPHASMLQRTESRVHEKDDNLGDKSEGKYPAGPTELGKHDESLQKTIIKTSSDDDPFGDFAGSNDTLDETQWTSFTDKFDGIQVTEISAANGAVGDPTDNPQTGSLESKGNGESRLQEKNRTA</sequence>
<evidence type="ECO:0000313" key="5">
    <source>
        <dbReference type="Proteomes" id="UP000605846"/>
    </source>
</evidence>
<feature type="region of interest" description="Disordered" evidence="3">
    <location>
        <begin position="625"/>
        <end position="660"/>
    </location>
</feature>
<keyword evidence="2" id="KW-0131">Cell cycle</keyword>
<keyword evidence="5" id="KW-1185">Reference proteome</keyword>
<dbReference type="GO" id="GO:0005829">
    <property type="term" value="C:cytosol"/>
    <property type="evidence" value="ECO:0007669"/>
    <property type="project" value="TreeGrafter"/>
</dbReference>
<dbReference type="GO" id="GO:0019888">
    <property type="term" value="F:protein phosphatase regulator activity"/>
    <property type="evidence" value="ECO:0007669"/>
    <property type="project" value="TreeGrafter"/>
</dbReference>
<feature type="compositionally biased region" description="Basic and acidic residues" evidence="3">
    <location>
        <begin position="647"/>
        <end position="660"/>
    </location>
</feature>
<dbReference type="OrthoDB" id="295029at2759"/>
<dbReference type="Proteomes" id="UP000605846">
    <property type="component" value="Unassembled WGS sequence"/>
</dbReference>
<dbReference type="GO" id="GO:0005634">
    <property type="term" value="C:nucleus"/>
    <property type="evidence" value="ECO:0007669"/>
    <property type="project" value="TreeGrafter"/>
</dbReference>
<evidence type="ECO:0000256" key="3">
    <source>
        <dbReference type="SAM" id="MobiDB-lite"/>
    </source>
</evidence>
<evidence type="ECO:0000256" key="1">
    <source>
        <dbReference type="ARBA" id="ARBA00006180"/>
    </source>
</evidence>
<proteinExistence type="inferred from homology"/>